<reference evidence="2" key="1">
    <citation type="journal article" date="2023" name="G3 (Bethesda)">
        <title>Whole genome assemblies of Zophobas morio and Tenebrio molitor.</title>
        <authorList>
            <person name="Kaur S."/>
            <person name="Stinson S.A."/>
            <person name="diCenzo G.C."/>
        </authorList>
    </citation>
    <scope>NUCLEOTIDE SEQUENCE</scope>
    <source>
        <strain evidence="2">QUZm001</strain>
    </source>
</reference>
<evidence type="ECO:0008006" key="4">
    <source>
        <dbReference type="Google" id="ProtNLM"/>
    </source>
</evidence>
<dbReference type="Proteomes" id="UP001168821">
    <property type="component" value="Unassembled WGS sequence"/>
</dbReference>
<organism evidence="2 3">
    <name type="scientific">Zophobas morio</name>
    <dbReference type="NCBI Taxonomy" id="2755281"/>
    <lineage>
        <taxon>Eukaryota</taxon>
        <taxon>Metazoa</taxon>
        <taxon>Ecdysozoa</taxon>
        <taxon>Arthropoda</taxon>
        <taxon>Hexapoda</taxon>
        <taxon>Insecta</taxon>
        <taxon>Pterygota</taxon>
        <taxon>Neoptera</taxon>
        <taxon>Endopterygota</taxon>
        <taxon>Coleoptera</taxon>
        <taxon>Polyphaga</taxon>
        <taxon>Cucujiformia</taxon>
        <taxon>Tenebrionidae</taxon>
        <taxon>Zophobas</taxon>
    </lineage>
</organism>
<comment type="caution">
    <text evidence="2">The sequence shown here is derived from an EMBL/GenBank/DDBJ whole genome shotgun (WGS) entry which is preliminary data.</text>
</comment>
<name>A0AA38LZJ1_9CUCU</name>
<gene>
    <name evidence="2" type="ORF">Zmor_012425</name>
</gene>
<evidence type="ECO:0000313" key="2">
    <source>
        <dbReference type="EMBL" id="KAJ3615623.1"/>
    </source>
</evidence>
<evidence type="ECO:0000313" key="3">
    <source>
        <dbReference type="Proteomes" id="UP001168821"/>
    </source>
</evidence>
<feature type="chain" id="PRO_5041262309" description="Secreted protein" evidence="1">
    <location>
        <begin position="22"/>
        <end position="99"/>
    </location>
</feature>
<feature type="signal peptide" evidence="1">
    <location>
        <begin position="1"/>
        <end position="21"/>
    </location>
</feature>
<keyword evidence="1" id="KW-0732">Signal</keyword>
<evidence type="ECO:0000256" key="1">
    <source>
        <dbReference type="SAM" id="SignalP"/>
    </source>
</evidence>
<sequence>MQRMPMVAMEHLCCLIKLTVALGFWSAIGKVAEAAIMRYLKVFVEQVMISQDSNLNFSKSSQKRNSSYVYAADMTIYSLPKTSILLRQHLHCYLVTSYN</sequence>
<accession>A0AA38LZJ1</accession>
<proteinExistence type="predicted"/>
<dbReference type="EMBL" id="JALNTZ010003999">
    <property type="protein sequence ID" value="KAJ3615623.1"/>
    <property type="molecule type" value="Genomic_DNA"/>
</dbReference>
<keyword evidence="3" id="KW-1185">Reference proteome</keyword>
<dbReference type="AlphaFoldDB" id="A0AA38LZJ1"/>
<protein>
    <recommendedName>
        <fullName evidence="4">Secreted protein</fullName>
    </recommendedName>
</protein>